<evidence type="ECO:0000313" key="9">
    <source>
        <dbReference type="EMBL" id="GGD36852.1"/>
    </source>
</evidence>
<dbReference type="PANTHER" id="PTHR30151:SF0">
    <property type="entry name" value="ABC TRANSPORTER PERMEASE PROTEIN MJ0413-RELATED"/>
    <property type="match status" value="1"/>
</dbReference>
<reference evidence="9" key="2">
    <citation type="submission" date="2020-09" db="EMBL/GenBank/DDBJ databases">
        <authorList>
            <person name="Sun Q."/>
            <person name="Zhou Y."/>
        </authorList>
    </citation>
    <scope>NUCLEOTIDE SEQUENCE</scope>
    <source>
        <strain evidence="9">CGMCC 1.15152</strain>
    </source>
</reference>
<dbReference type="GO" id="GO:0055085">
    <property type="term" value="P:transmembrane transport"/>
    <property type="evidence" value="ECO:0007669"/>
    <property type="project" value="InterPro"/>
</dbReference>
<protein>
    <submittedName>
        <fullName evidence="9">Nitrate ABC transporter permease</fullName>
    </submittedName>
</protein>
<comment type="caution">
    <text evidence="9">The sequence shown here is derived from an EMBL/GenBank/DDBJ whole genome shotgun (WGS) entry which is preliminary data.</text>
</comment>
<dbReference type="RefSeq" id="WP_188711829.1">
    <property type="nucleotide sequence ID" value="NZ_BMHO01000001.1"/>
</dbReference>
<dbReference type="PROSITE" id="PS50928">
    <property type="entry name" value="ABC_TM1"/>
    <property type="match status" value="1"/>
</dbReference>
<comment type="similarity">
    <text evidence="7">Belongs to the binding-protein-dependent transport system permease family.</text>
</comment>
<sequence length="282" mass="30718">MATVDTSWTAVPRRGRRGIGRLGEFAIRWGALLTLGIVWEIAARLAESLFFPPISAIIRRFVELWFSGPATSLFLTETVGSQVVPSLSRMLGGWSLAVVLGVLLGVAIGRSRAVGDYVEPIVHFVRAIPPPALIPIFLILLGFGSEMRISLIVFTVIWPVVLNTIDGVRSVEQLHLDTGRVFEFDKRKVFFGVILPSAAPKIFAGMRVSLSVALIIMVISEMVGLPDGIGNVILGAQRTYQMEDMWAGILLLGILGYVLNAILALVESRLTSWHRGSREGAS</sequence>
<gene>
    <name evidence="9" type="primary">ssuC</name>
    <name evidence="9" type="ORF">GCM10010915_16940</name>
</gene>
<dbReference type="EMBL" id="BMHO01000001">
    <property type="protein sequence ID" value="GGD36852.1"/>
    <property type="molecule type" value="Genomic_DNA"/>
</dbReference>
<evidence type="ECO:0000256" key="2">
    <source>
        <dbReference type="ARBA" id="ARBA00022448"/>
    </source>
</evidence>
<organism evidence="9 10">
    <name type="scientific">Microbacterium faecale</name>
    <dbReference type="NCBI Taxonomy" id="1804630"/>
    <lineage>
        <taxon>Bacteria</taxon>
        <taxon>Bacillati</taxon>
        <taxon>Actinomycetota</taxon>
        <taxon>Actinomycetes</taxon>
        <taxon>Micrococcales</taxon>
        <taxon>Microbacteriaceae</taxon>
        <taxon>Microbacterium</taxon>
    </lineage>
</organism>
<evidence type="ECO:0000256" key="7">
    <source>
        <dbReference type="RuleBase" id="RU363032"/>
    </source>
</evidence>
<dbReference type="Pfam" id="PF00528">
    <property type="entry name" value="BPD_transp_1"/>
    <property type="match status" value="1"/>
</dbReference>
<reference evidence="9" key="1">
    <citation type="journal article" date="2014" name="Int. J. Syst. Evol. Microbiol.">
        <title>Complete genome sequence of Corynebacterium casei LMG S-19264T (=DSM 44701T), isolated from a smear-ripened cheese.</title>
        <authorList>
            <consortium name="US DOE Joint Genome Institute (JGI-PGF)"/>
            <person name="Walter F."/>
            <person name="Albersmeier A."/>
            <person name="Kalinowski J."/>
            <person name="Ruckert C."/>
        </authorList>
    </citation>
    <scope>NUCLEOTIDE SEQUENCE</scope>
    <source>
        <strain evidence="9">CGMCC 1.15152</strain>
    </source>
</reference>
<proteinExistence type="inferred from homology"/>
<dbReference type="InterPro" id="IPR035906">
    <property type="entry name" value="MetI-like_sf"/>
</dbReference>
<feature type="transmembrane region" description="Helical" evidence="7">
    <location>
        <begin position="91"/>
        <end position="109"/>
    </location>
</feature>
<comment type="subcellular location">
    <subcellularLocation>
        <location evidence="1 7">Cell membrane</location>
        <topology evidence="1 7">Multi-pass membrane protein</topology>
    </subcellularLocation>
</comment>
<evidence type="ECO:0000259" key="8">
    <source>
        <dbReference type="PROSITE" id="PS50928"/>
    </source>
</evidence>
<evidence type="ECO:0000256" key="5">
    <source>
        <dbReference type="ARBA" id="ARBA00022989"/>
    </source>
</evidence>
<feature type="domain" description="ABC transmembrane type-1" evidence="8">
    <location>
        <begin position="83"/>
        <end position="267"/>
    </location>
</feature>
<dbReference type="Proteomes" id="UP000633205">
    <property type="component" value="Unassembled WGS sequence"/>
</dbReference>
<evidence type="ECO:0000313" key="10">
    <source>
        <dbReference type="Proteomes" id="UP000633205"/>
    </source>
</evidence>
<keyword evidence="6 7" id="KW-0472">Membrane</keyword>
<keyword evidence="3" id="KW-1003">Cell membrane</keyword>
<feature type="transmembrane region" description="Helical" evidence="7">
    <location>
        <begin position="121"/>
        <end position="143"/>
    </location>
</feature>
<keyword evidence="5 7" id="KW-1133">Transmembrane helix</keyword>
<feature type="transmembrane region" description="Helical" evidence="7">
    <location>
        <begin position="245"/>
        <end position="266"/>
    </location>
</feature>
<evidence type="ECO:0000256" key="1">
    <source>
        <dbReference type="ARBA" id="ARBA00004651"/>
    </source>
</evidence>
<feature type="transmembrane region" description="Helical" evidence="7">
    <location>
        <begin position="189"/>
        <end position="219"/>
    </location>
</feature>
<keyword evidence="2 7" id="KW-0813">Transport</keyword>
<dbReference type="CDD" id="cd06261">
    <property type="entry name" value="TM_PBP2"/>
    <property type="match status" value="1"/>
</dbReference>
<evidence type="ECO:0000256" key="4">
    <source>
        <dbReference type="ARBA" id="ARBA00022692"/>
    </source>
</evidence>
<keyword evidence="4 7" id="KW-0812">Transmembrane</keyword>
<feature type="transmembrane region" description="Helical" evidence="7">
    <location>
        <begin position="22"/>
        <end position="42"/>
    </location>
</feature>
<name>A0A916YAW4_9MICO</name>
<feature type="transmembrane region" description="Helical" evidence="7">
    <location>
        <begin position="149"/>
        <end position="168"/>
    </location>
</feature>
<dbReference type="Gene3D" id="1.10.3720.10">
    <property type="entry name" value="MetI-like"/>
    <property type="match status" value="1"/>
</dbReference>
<keyword evidence="10" id="KW-1185">Reference proteome</keyword>
<evidence type="ECO:0000256" key="3">
    <source>
        <dbReference type="ARBA" id="ARBA00022475"/>
    </source>
</evidence>
<dbReference type="AlphaFoldDB" id="A0A916YAW4"/>
<evidence type="ECO:0000256" key="6">
    <source>
        <dbReference type="ARBA" id="ARBA00023136"/>
    </source>
</evidence>
<dbReference type="SUPFAM" id="SSF161098">
    <property type="entry name" value="MetI-like"/>
    <property type="match status" value="1"/>
</dbReference>
<accession>A0A916YAW4</accession>
<dbReference type="GO" id="GO:0005886">
    <property type="term" value="C:plasma membrane"/>
    <property type="evidence" value="ECO:0007669"/>
    <property type="project" value="UniProtKB-SubCell"/>
</dbReference>
<dbReference type="PANTHER" id="PTHR30151">
    <property type="entry name" value="ALKANE SULFONATE ABC TRANSPORTER-RELATED, MEMBRANE SUBUNIT"/>
    <property type="match status" value="1"/>
</dbReference>
<dbReference type="InterPro" id="IPR000515">
    <property type="entry name" value="MetI-like"/>
</dbReference>